<evidence type="ECO:0000313" key="3">
    <source>
        <dbReference type="Proteomes" id="UP001262410"/>
    </source>
</evidence>
<evidence type="ECO:0000259" key="1">
    <source>
        <dbReference type="Pfam" id="PF00248"/>
    </source>
</evidence>
<dbReference type="CDD" id="cd19101">
    <property type="entry name" value="AKR_unchar"/>
    <property type="match status" value="1"/>
</dbReference>
<dbReference type="PANTHER" id="PTHR43147:SF2">
    <property type="entry name" value="NADP-DEPENDENT OXIDOREDUCTASE DOMAIN-CONTAINING PROTEIN"/>
    <property type="match status" value="1"/>
</dbReference>
<reference evidence="2 3" key="1">
    <citation type="submission" date="2023-07" db="EMBL/GenBank/DDBJ databases">
        <title>Sorghum-associated microbial communities from plants grown in Nebraska, USA.</title>
        <authorList>
            <person name="Schachtman D."/>
        </authorList>
    </citation>
    <scope>NUCLEOTIDE SEQUENCE [LARGE SCALE GENOMIC DNA]</scope>
    <source>
        <strain evidence="2 3">584</strain>
    </source>
</reference>
<dbReference type="InterPro" id="IPR036812">
    <property type="entry name" value="NAD(P)_OxRdtase_dom_sf"/>
</dbReference>
<proteinExistence type="predicted"/>
<accession>A0ABU1JKL8</accession>
<dbReference type="Pfam" id="PF00248">
    <property type="entry name" value="Aldo_ket_red"/>
    <property type="match status" value="1"/>
</dbReference>
<dbReference type="InterPro" id="IPR023210">
    <property type="entry name" value="NADP_OxRdtase_dom"/>
</dbReference>
<protein>
    <submittedName>
        <fullName evidence="2">Aryl-alcohol dehydrogenase-like predicted oxidoreductase</fullName>
    </submittedName>
</protein>
<sequence length="351" mass="38484">MTAETREIAPGYTISRILKGGWQLAGDHGPVDPAEAIAGMAAFVDSGITTFDCADIYTGVEEMIGAFLAQYRRDRGAEAARRIRVHTKFVPDLERLATIDRGYVASIIDRSLQRLGVERLDLVQFHWWDYAAPNYVETAQWLDELRQAGKIELVGGTNFDTDRLCEILDAGVPVRTMQVQYSLLDTRPAKRMAKLAAAHGIAFLCYGTLAGGFLSERWLGQPDPGMTMTNRSLIKYKLVIDDIGGWDRFQALLAALKRIADRHGTTISAVAVRAVLDRPGVAGAIVGARTAAHLPQTLAAFGLALDAADRAELDAVLSRLTPLEGDVYTLERDRSGRHGRIMKYNLNEDAA</sequence>
<dbReference type="SUPFAM" id="SSF51430">
    <property type="entry name" value="NAD(P)-linked oxidoreductase"/>
    <property type="match status" value="1"/>
</dbReference>
<name>A0ABU1JKL8_9PROT</name>
<comment type="caution">
    <text evidence="2">The sequence shown here is derived from an EMBL/GenBank/DDBJ whole genome shotgun (WGS) entry which is preliminary data.</text>
</comment>
<keyword evidence="3" id="KW-1185">Reference proteome</keyword>
<feature type="domain" description="NADP-dependent oxidoreductase" evidence="1">
    <location>
        <begin position="17"/>
        <end position="316"/>
    </location>
</feature>
<dbReference type="Proteomes" id="UP001262410">
    <property type="component" value="Unassembled WGS sequence"/>
</dbReference>
<organism evidence="2 3">
    <name type="scientific">Inquilinus ginsengisoli</name>
    <dbReference type="NCBI Taxonomy" id="363840"/>
    <lineage>
        <taxon>Bacteria</taxon>
        <taxon>Pseudomonadati</taxon>
        <taxon>Pseudomonadota</taxon>
        <taxon>Alphaproteobacteria</taxon>
        <taxon>Rhodospirillales</taxon>
        <taxon>Rhodospirillaceae</taxon>
        <taxon>Inquilinus</taxon>
    </lineage>
</organism>
<dbReference type="RefSeq" id="WP_309793320.1">
    <property type="nucleotide sequence ID" value="NZ_JAVDPW010000003.1"/>
</dbReference>
<dbReference type="EMBL" id="JAVDPW010000003">
    <property type="protein sequence ID" value="MDR6289157.1"/>
    <property type="molecule type" value="Genomic_DNA"/>
</dbReference>
<dbReference type="PANTHER" id="PTHR43147">
    <property type="entry name" value="PROTEIN TAS"/>
    <property type="match status" value="1"/>
</dbReference>
<evidence type="ECO:0000313" key="2">
    <source>
        <dbReference type="EMBL" id="MDR6289157.1"/>
    </source>
</evidence>
<dbReference type="Gene3D" id="3.20.20.100">
    <property type="entry name" value="NADP-dependent oxidoreductase domain"/>
    <property type="match status" value="1"/>
</dbReference>
<gene>
    <name evidence="2" type="ORF">E9232_001672</name>
</gene>